<sequence length="77" mass="8101">MYTALMVILAIDSIILTVSVLLQPGKSDGLSGSIAGGAEQLFGSKRANAYEKMLHRITIVSSVVLIILSVWVNAIAA</sequence>
<keyword evidence="4 10" id="KW-1003">Cell membrane</keyword>
<keyword evidence="12" id="KW-1185">Reference proteome</keyword>
<reference evidence="11 12" key="1">
    <citation type="submission" date="2016-10" db="EMBL/GenBank/DDBJ databases">
        <authorList>
            <person name="de Groot N.N."/>
        </authorList>
    </citation>
    <scope>NUCLEOTIDE SEQUENCE [LARGE SCALE GENOMIC DNA]</scope>
    <source>
        <strain evidence="11 12">KHGC13</strain>
    </source>
</reference>
<evidence type="ECO:0000313" key="11">
    <source>
        <dbReference type="EMBL" id="SFU29698.1"/>
    </source>
</evidence>
<keyword evidence="6 10" id="KW-0653">Protein transport</keyword>
<dbReference type="AlphaFoldDB" id="A0A1I7F0K2"/>
<comment type="subcellular location">
    <subcellularLocation>
        <location evidence="1 10">Cell membrane</location>
        <topology evidence="1 10">Multi-pass membrane protein</topology>
    </subcellularLocation>
</comment>
<dbReference type="GO" id="GO:0015450">
    <property type="term" value="F:protein-transporting ATPase activity"/>
    <property type="evidence" value="ECO:0007669"/>
    <property type="project" value="UniProtKB-UniRule"/>
</dbReference>
<dbReference type="GO" id="GO:0065002">
    <property type="term" value="P:intracellular protein transmembrane transport"/>
    <property type="evidence" value="ECO:0007669"/>
    <property type="project" value="TreeGrafter"/>
</dbReference>
<evidence type="ECO:0000256" key="7">
    <source>
        <dbReference type="ARBA" id="ARBA00022989"/>
    </source>
</evidence>
<dbReference type="GeneID" id="78353584"/>
<keyword evidence="3 10" id="KW-0813">Transport</keyword>
<evidence type="ECO:0000256" key="2">
    <source>
        <dbReference type="ARBA" id="ARBA00008445"/>
    </source>
</evidence>
<dbReference type="OrthoDB" id="1708246at2"/>
<evidence type="ECO:0000256" key="3">
    <source>
        <dbReference type="ARBA" id="ARBA00022448"/>
    </source>
</evidence>
<dbReference type="PANTHER" id="PTHR34182:SF1">
    <property type="entry name" value="PROTEIN-EXPORT MEMBRANE PROTEIN SECG"/>
    <property type="match status" value="1"/>
</dbReference>
<proteinExistence type="inferred from homology"/>
<gene>
    <name evidence="11" type="ORF">SAMN05216508_101163</name>
</gene>
<dbReference type="EMBL" id="FPBT01000001">
    <property type="protein sequence ID" value="SFU29698.1"/>
    <property type="molecule type" value="Genomic_DNA"/>
</dbReference>
<keyword evidence="5 10" id="KW-0812">Transmembrane</keyword>
<dbReference type="PRINTS" id="PR01651">
    <property type="entry name" value="SECGEXPORT"/>
</dbReference>
<comment type="function">
    <text evidence="10">Involved in protein export. Participates in an early event of protein translocation.</text>
</comment>
<feature type="transmembrane region" description="Helical" evidence="10">
    <location>
        <begin position="6"/>
        <end position="22"/>
    </location>
</feature>
<comment type="similarity">
    <text evidence="2 10">Belongs to the SecG family.</text>
</comment>
<dbReference type="InterPro" id="IPR004692">
    <property type="entry name" value="SecG"/>
</dbReference>
<keyword evidence="7 10" id="KW-1133">Transmembrane helix</keyword>
<dbReference type="GO" id="GO:0009306">
    <property type="term" value="P:protein secretion"/>
    <property type="evidence" value="ECO:0007669"/>
    <property type="project" value="UniProtKB-UniRule"/>
</dbReference>
<accession>A0A1I7F0K2</accession>
<evidence type="ECO:0000256" key="10">
    <source>
        <dbReference type="RuleBase" id="RU365087"/>
    </source>
</evidence>
<dbReference type="Proteomes" id="UP000198817">
    <property type="component" value="Unassembled WGS sequence"/>
</dbReference>
<dbReference type="GO" id="GO:0005886">
    <property type="term" value="C:plasma membrane"/>
    <property type="evidence" value="ECO:0007669"/>
    <property type="project" value="UniProtKB-SubCell"/>
</dbReference>
<dbReference type="STRING" id="155865.SAMN05216515_10520"/>
<protein>
    <recommendedName>
        <fullName evidence="10">Protein-export membrane protein SecG</fullName>
    </recommendedName>
</protein>
<evidence type="ECO:0000256" key="6">
    <source>
        <dbReference type="ARBA" id="ARBA00022927"/>
    </source>
</evidence>
<keyword evidence="9 10" id="KW-0472">Membrane</keyword>
<evidence type="ECO:0000313" key="12">
    <source>
        <dbReference type="Proteomes" id="UP000198817"/>
    </source>
</evidence>
<dbReference type="Pfam" id="PF03840">
    <property type="entry name" value="SecG"/>
    <property type="match status" value="1"/>
</dbReference>
<dbReference type="RefSeq" id="WP_090161321.1">
    <property type="nucleotide sequence ID" value="NZ_CACVNK010000007.1"/>
</dbReference>
<evidence type="ECO:0000256" key="9">
    <source>
        <dbReference type="ARBA" id="ARBA00023136"/>
    </source>
</evidence>
<evidence type="ECO:0000256" key="1">
    <source>
        <dbReference type="ARBA" id="ARBA00004651"/>
    </source>
</evidence>
<feature type="transmembrane region" description="Helical" evidence="10">
    <location>
        <begin position="54"/>
        <end position="76"/>
    </location>
</feature>
<name>A0A1I7F0K2_9FIRM</name>
<evidence type="ECO:0000256" key="8">
    <source>
        <dbReference type="ARBA" id="ARBA00023010"/>
    </source>
</evidence>
<dbReference type="PANTHER" id="PTHR34182">
    <property type="entry name" value="PROTEIN-EXPORT MEMBRANE PROTEIN SECG"/>
    <property type="match status" value="1"/>
</dbReference>
<keyword evidence="8 10" id="KW-0811">Translocation</keyword>
<evidence type="ECO:0000256" key="5">
    <source>
        <dbReference type="ARBA" id="ARBA00022692"/>
    </source>
</evidence>
<dbReference type="NCBIfam" id="TIGR00810">
    <property type="entry name" value="secG"/>
    <property type="match status" value="1"/>
</dbReference>
<dbReference type="GO" id="GO:0043952">
    <property type="term" value="P:protein transport by the Sec complex"/>
    <property type="evidence" value="ECO:0007669"/>
    <property type="project" value="TreeGrafter"/>
</dbReference>
<evidence type="ECO:0000256" key="4">
    <source>
        <dbReference type="ARBA" id="ARBA00022475"/>
    </source>
</evidence>
<organism evidence="11 12">
    <name type="scientific">Eubacterium pyruvativorans</name>
    <dbReference type="NCBI Taxonomy" id="155865"/>
    <lineage>
        <taxon>Bacteria</taxon>
        <taxon>Bacillati</taxon>
        <taxon>Bacillota</taxon>
        <taxon>Clostridia</taxon>
        <taxon>Eubacteriales</taxon>
        <taxon>Eubacteriaceae</taxon>
        <taxon>Eubacterium</taxon>
    </lineage>
</organism>